<reference evidence="18" key="1">
    <citation type="submission" date="2011-11" db="EMBL/GenBank/DDBJ databases">
        <title>Complete genome sequence of Candidatus Mycoplasma haemominutum.</title>
        <authorList>
            <person name="Barker E.N."/>
            <person name="Darby A.C."/>
            <person name="Helps C.R."/>
            <person name="Peters I.R."/>
            <person name="Hughes M.A."/>
            <person name="Radford A.D."/>
            <person name="Novacco M."/>
            <person name="Boretti F."/>
            <person name="Hofmann-Lehmann R."/>
            <person name="Tasker S."/>
        </authorList>
    </citation>
    <scope>NUCLEOTIDE SEQUENCE</scope>
    <source>
        <strain evidence="18">Birmingham 1</strain>
    </source>
</reference>
<dbReference type="PANTHER" id="PTHR23076:SF97">
    <property type="entry name" value="ATP-DEPENDENT ZINC METALLOPROTEASE YME1L1"/>
    <property type="match status" value="1"/>
</dbReference>
<feature type="binding site" evidence="14">
    <location>
        <position position="631"/>
    </location>
    <ligand>
        <name>Zn(2+)</name>
        <dbReference type="ChEBI" id="CHEBI:29105"/>
        <note>catalytic</note>
    </ligand>
</feature>
<dbReference type="CDD" id="cd19501">
    <property type="entry name" value="RecA-like_FtsH"/>
    <property type="match status" value="1"/>
</dbReference>
<dbReference type="FunFam" id="1.20.58.760:FF:000001">
    <property type="entry name" value="ATP-dependent zinc metalloprotease FtsH"/>
    <property type="match status" value="1"/>
</dbReference>
<feature type="binding site" evidence="14">
    <location>
        <begin position="332"/>
        <end position="339"/>
    </location>
    <ligand>
        <name>ATP</name>
        <dbReference type="ChEBI" id="CHEBI:30616"/>
    </ligand>
</feature>
<dbReference type="HOGENOM" id="CLU_000688_17_0_14"/>
<evidence type="ECO:0000256" key="9">
    <source>
        <dbReference type="ARBA" id="ARBA00022833"/>
    </source>
</evidence>
<dbReference type="InterPro" id="IPR000642">
    <property type="entry name" value="Peptidase_M41"/>
</dbReference>
<keyword evidence="18" id="KW-0132">Cell division</keyword>
<dbReference type="SUPFAM" id="SSF52540">
    <property type="entry name" value="P-loop containing nucleoside triphosphate hydrolases"/>
    <property type="match status" value="1"/>
</dbReference>
<dbReference type="SUPFAM" id="SSF140990">
    <property type="entry name" value="FtsH protease domain-like"/>
    <property type="match status" value="1"/>
</dbReference>
<evidence type="ECO:0000256" key="4">
    <source>
        <dbReference type="ARBA" id="ARBA00022670"/>
    </source>
</evidence>
<dbReference type="Gene3D" id="1.10.8.60">
    <property type="match status" value="1"/>
</dbReference>
<evidence type="ECO:0000256" key="14">
    <source>
        <dbReference type="HAMAP-Rule" id="MF_01458"/>
    </source>
</evidence>
<evidence type="ECO:0000313" key="18">
    <source>
        <dbReference type="EMBL" id="CCE67060.1"/>
    </source>
</evidence>
<dbReference type="HAMAP" id="MF_01458">
    <property type="entry name" value="FtsH"/>
    <property type="match status" value="1"/>
</dbReference>
<feature type="transmembrane region" description="Helical" evidence="14">
    <location>
        <begin position="56"/>
        <end position="75"/>
    </location>
</feature>
<keyword evidence="11 14" id="KW-1133">Transmembrane helix</keyword>
<dbReference type="GO" id="GO:0005524">
    <property type="term" value="F:ATP binding"/>
    <property type="evidence" value="ECO:0007669"/>
    <property type="project" value="UniProtKB-UniRule"/>
</dbReference>
<dbReference type="GO" id="GO:0005886">
    <property type="term" value="C:plasma membrane"/>
    <property type="evidence" value="ECO:0007669"/>
    <property type="project" value="UniProtKB-SubCell"/>
</dbReference>
<comment type="similarity">
    <text evidence="2 14">In the C-terminal section; belongs to the peptidase M41 family.</text>
</comment>
<sequence>MFWKILYWLNFLPKLMEEAGEIPLEPDHDDRSSGRFDKWKSALYPGGISPRRKSRMLRLIFLGIVILLIYFLFFYDRAIHLSGLNLCSSNGECNGKLKLDESYEIKDKYHEHSKAEKIMTNSNDDVFRVYARTTNNQLVSFNVTRSRNGGESGKDTHHYTLNCKNGGTCKISINCGENGKSCGCCCGQKDGCTCTGKCCSGENGCCSDGKKCCCCCFAQLVEAAILNADAPDRMTAGRVFFSLLPTILYLLVFMFLARGAAKGQLGLYGGKGGIFGIGKSISKTNKAKVTFKDVAGIKEEKEELEEIVDFLKRPKKYASMGARIPKGVILYGPPGTGKTLLAKAVSGESNVPFLEASGASFDDMFVGVGAKRVRELFDKAKKLSPCIIFIDEIDALAGKRGGKFNIQGNEQTINQLLSEMDGFNTQAGIIIIGATNRLESIDEAVLRPGRFDRHIQINLPDIAERREILKLHAKNKNLSNKIDLEEVARKTPGFSGAQLENVLNEAALLAVRGNKKFISTTEIDESIDRVMAGPAKKGRKILLAEKKQIAFHEAGHAIAGLYTDDGEIVEKITIIPRGKAAGYVLSVPKIQERSISTKKQLLSTIITLLSGRASEELFFGLDNISTGASNDLYKATQIARNIVLKFGMSNSAGMTQFIPSEEPENPYKNNYSETYARIIDDEVNKILYFQYLKAKKLIEDNKSELLLIVETLLLLETIDRNQIEFIHKYRRIPKEAEAEKERRRSQSNFSVNSFSSN</sequence>
<evidence type="ECO:0000256" key="13">
    <source>
        <dbReference type="ARBA" id="ARBA00023136"/>
    </source>
</evidence>
<dbReference type="KEGG" id="mhb:MHM_05420"/>
<evidence type="ECO:0000256" key="10">
    <source>
        <dbReference type="ARBA" id="ARBA00022840"/>
    </source>
</evidence>
<dbReference type="FunFam" id="3.40.50.300:FF:000352">
    <property type="entry name" value="ATP-dependent zinc metalloprotease FTSH 7, chloroplastic"/>
    <property type="match status" value="1"/>
</dbReference>
<keyword evidence="7 14" id="KW-0547">Nucleotide-binding</keyword>
<dbReference type="NCBIfam" id="TIGR01241">
    <property type="entry name" value="FtsH_fam"/>
    <property type="match status" value="1"/>
</dbReference>
<dbReference type="GO" id="GO:0006508">
    <property type="term" value="P:proteolysis"/>
    <property type="evidence" value="ECO:0007669"/>
    <property type="project" value="UniProtKB-KW"/>
</dbReference>
<dbReference type="Pfam" id="PF01434">
    <property type="entry name" value="Peptidase_M41"/>
    <property type="match status" value="1"/>
</dbReference>
<keyword evidence="12 14" id="KW-0482">Metalloprotease</keyword>
<dbReference type="Pfam" id="PF17862">
    <property type="entry name" value="AAA_lid_3"/>
    <property type="match status" value="1"/>
</dbReference>
<protein>
    <recommendedName>
        <fullName evidence="14">ATP-dependent zinc metalloprotease FtsH</fullName>
        <ecNumber evidence="14">3.4.24.-</ecNumber>
    </recommendedName>
</protein>
<keyword evidence="18" id="KW-0131">Cell cycle</keyword>
<evidence type="ECO:0000256" key="11">
    <source>
        <dbReference type="ARBA" id="ARBA00022989"/>
    </source>
</evidence>
<dbReference type="EMBL" id="HE613254">
    <property type="protein sequence ID" value="CCE67060.1"/>
    <property type="molecule type" value="Genomic_DNA"/>
</dbReference>
<comment type="subunit">
    <text evidence="14">Homohexamer.</text>
</comment>
<name>G8C412_9MOLU</name>
<feature type="transmembrane region" description="Helical" evidence="14">
    <location>
        <begin position="239"/>
        <end position="257"/>
    </location>
</feature>
<dbReference type="AlphaFoldDB" id="G8C412"/>
<proteinExistence type="inferred from homology"/>
<comment type="subcellular location">
    <subcellularLocation>
        <location evidence="14">Cell membrane</location>
        <topology evidence="14">Multi-pass membrane protein</topology>
        <orientation evidence="14">Cytoplasmic side</orientation>
    </subcellularLocation>
    <subcellularLocation>
        <location evidence="1">Membrane</location>
    </subcellularLocation>
</comment>
<comment type="cofactor">
    <cofactor evidence="14">
        <name>Zn(2+)</name>
        <dbReference type="ChEBI" id="CHEBI:29105"/>
    </cofactor>
    <text evidence="14">Binds 1 zinc ion per subunit.</text>
</comment>
<dbReference type="InterPro" id="IPR003593">
    <property type="entry name" value="AAA+_ATPase"/>
</dbReference>
<feature type="compositionally biased region" description="Low complexity" evidence="16">
    <location>
        <begin position="746"/>
        <end position="757"/>
    </location>
</feature>
<comment type="similarity">
    <text evidence="14">In the central section; belongs to the AAA ATPase family.</text>
</comment>
<dbReference type="GO" id="GO:0051301">
    <property type="term" value="P:cell division"/>
    <property type="evidence" value="ECO:0007669"/>
    <property type="project" value="UniProtKB-KW"/>
</dbReference>
<keyword evidence="5 14" id="KW-0812">Transmembrane</keyword>
<dbReference type="FunFam" id="1.10.8.60:FF:000001">
    <property type="entry name" value="ATP-dependent zinc metalloprotease FtsH"/>
    <property type="match status" value="1"/>
</dbReference>
<keyword evidence="6 14" id="KW-0479">Metal-binding</keyword>
<dbReference type="GO" id="GO:0005737">
    <property type="term" value="C:cytoplasm"/>
    <property type="evidence" value="ECO:0007669"/>
    <property type="project" value="UniProtKB-ARBA"/>
</dbReference>
<feature type="domain" description="AAA+ ATPase" evidence="17">
    <location>
        <begin position="324"/>
        <end position="461"/>
    </location>
</feature>
<evidence type="ECO:0000256" key="6">
    <source>
        <dbReference type="ARBA" id="ARBA00022723"/>
    </source>
</evidence>
<dbReference type="InterPro" id="IPR003959">
    <property type="entry name" value="ATPase_AAA_core"/>
</dbReference>
<dbReference type="InterPro" id="IPR041569">
    <property type="entry name" value="AAA_lid_3"/>
</dbReference>
<evidence type="ECO:0000256" key="1">
    <source>
        <dbReference type="ARBA" id="ARBA00004370"/>
    </source>
</evidence>
<reference evidence="18" key="2">
    <citation type="submission" date="2011-11" db="EMBL/GenBank/DDBJ databases">
        <authorList>
            <person name="Barker E."/>
        </authorList>
    </citation>
    <scope>NUCLEOTIDE SEQUENCE</scope>
    <source>
        <strain evidence="18">Birmingham 1</strain>
    </source>
</reference>
<evidence type="ECO:0000256" key="8">
    <source>
        <dbReference type="ARBA" id="ARBA00022801"/>
    </source>
</evidence>
<dbReference type="GO" id="GO:0030163">
    <property type="term" value="P:protein catabolic process"/>
    <property type="evidence" value="ECO:0007669"/>
    <property type="project" value="UniProtKB-UniRule"/>
</dbReference>
<evidence type="ECO:0000259" key="17">
    <source>
        <dbReference type="SMART" id="SM00382"/>
    </source>
</evidence>
<organism evidence="18">
    <name type="scientific">Candidatus Mycoplasma haematominutum 'Birmingham 1'</name>
    <dbReference type="NCBI Taxonomy" id="1116213"/>
    <lineage>
        <taxon>Bacteria</taxon>
        <taxon>Bacillati</taxon>
        <taxon>Mycoplasmatota</taxon>
        <taxon>Mollicutes</taxon>
        <taxon>Mycoplasmataceae</taxon>
        <taxon>Mycoplasma</taxon>
    </lineage>
</organism>
<dbReference type="PATRIC" id="fig|1116213.3.peg.591"/>
<dbReference type="EC" id="3.4.24.-" evidence="14"/>
<dbReference type="PROSITE" id="PS00674">
    <property type="entry name" value="AAA"/>
    <property type="match status" value="1"/>
</dbReference>
<dbReference type="Gene3D" id="3.40.50.300">
    <property type="entry name" value="P-loop containing nucleotide triphosphate hydrolases"/>
    <property type="match status" value="1"/>
</dbReference>
<keyword evidence="4 14" id="KW-0645">Protease</keyword>
<evidence type="ECO:0000256" key="3">
    <source>
        <dbReference type="ARBA" id="ARBA00022475"/>
    </source>
</evidence>
<keyword evidence="13 14" id="KW-0472">Membrane</keyword>
<evidence type="ECO:0000256" key="5">
    <source>
        <dbReference type="ARBA" id="ARBA00022692"/>
    </source>
</evidence>
<evidence type="ECO:0000256" key="2">
    <source>
        <dbReference type="ARBA" id="ARBA00010044"/>
    </source>
</evidence>
<accession>G8C412</accession>
<keyword evidence="9 14" id="KW-0862">Zinc</keyword>
<evidence type="ECO:0000256" key="16">
    <source>
        <dbReference type="SAM" id="MobiDB-lite"/>
    </source>
</evidence>
<evidence type="ECO:0000256" key="12">
    <source>
        <dbReference type="ARBA" id="ARBA00023049"/>
    </source>
</evidence>
<dbReference type="Pfam" id="PF00004">
    <property type="entry name" value="AAA"/>
    <property type="match status" value="1"/>
</dbReference>
<feature type="region of interest" description="Disordered" evidence="16">
    <location>
        <begin position="736"/>
        <end position="757"/>
    </location>
</feature>
<dbReference type="RefSeq" id="WP_015511925.1">
    <property type="nucleotide sequence ID" value="NC_021007.1"/>
</dbReference>
<comment type="function">
    <text evidence="14">Acts as a processive, ATP-dependent zinc metallopeptidase for both cytoplasmic and membrane proteins. Plays a role in the quality control of integral membrane proteins.</text>
</comment>
<feature type="binding site" evidence="14">
    <location>
        <position position="556"/>
    </location>
    <ligand>
        <name>Zn(2+)</name>
        <dbReference type="ChEBI" id="CHEBI:29105"/>
        <note>catalytic</note>
    </ligand>
</feature>
<dbReference type="GO" id="GO:0004176">
    <property type="term" value="F:ATP-dependent peptidase activity"/>
    <property type="evidence" value="ECO:0007669"/>
    <property type="project" value="InterPro"/>
</dbReference>
<keyword evidence="8 14" id="KW-0378">Hydrolase</keyword>
<evidence type="ECO:0000256" key="15">
    <source>
        <dbReference type="RuleBase" id="RU003651"/>
    </source>
</evidence>
<dbReference type="PANTHER" id="PTHR23076">
    <property type="entry name" value="METALLOPROTEASE M41 FTSH"/>
    <property type="match status" value="1"/>
</dbReference>
<feature type="active site" evidence="14">
    <location>
        <position position="553"/>
    </location>
</feature>
<comment type="similarity">
    <text evidence="15">Belongs to the AAA ATPase family.</text>
</comment>
<keyword evidence="3 14" id="KW-1003">Cell membrane</keyword>
<gene>
    <name evidence="14 18" type="primary">ftsH</name>
    <name evidence="18" type="ORF">MHM_05420</name>
</gene>
<feature type="binding site" evidence="14">
    <location>
        <position position="552"/>
    </location>
    <ligand>
        <name>Zn(2+)</name>
        <dbReference type="ChEBI" id="CHEBI:29105"/>
        <note>catalytic</note>
    </ligand>
</feature>
<dbReference type="GO" id="GO:0008270">
    <property type="term" value="F:zinc ion binding"/>
    <property type="evidence" value="ECO:0007669"/>
    <property type="project" value="UniProtKB-UniRule"/>
</dbReference>
<keyword evidence="10 14" id="KW-0067">ATP-binding</keyword>
<dbReference type="GO" id="GO:0004222">
    <property type="term" value="F:metalloendopeptidase activity"/>
    <property type="evidence" value="ECO:0007669"/>
    <property type="project" value="InterPro"/>
</dbReference>
<dbReference type="SMART" id="SM00382">
    <property type="entry name" value="AAA"/>
    <property type="match status" value="1"/>
</dbReference>
<evidence type="ECO:0000256" key="7">
    <source>
        <dbReference type="ARBA" id="ARBA00022741"/>
    </source>
</evidence>
<dbReference type="Gene3D" id="1.20.58.760">
    <property type="entry name" value="Peptidase M41"/>
    <property type="match status" value="1"/>
</dbReference>
<dbReference type="GO" id="GO:0016887">
    <property type="term" value="F:ATP hydrolysis activity"/>
    <property type="evidence" value="ECO:0007669"/>
    <property type="project" value="UniProtKB-UniRule"/>
</dbReference>
<dbReference type="InterPro" id="IPR003960">
    <property type="entry name" value="ATPase_AAA_CS"/>
</dbReference>
<dbReference type="InterPro" id="IPR005936">
    <property type="entry name" value="FtsH"/>
</dbReference>
<dbReference type="InterPro" id="IPR027417">
    <property type="entry name" value="P-loop_NTPase"/>
</dbReference>
<dbReference type="InterPro" id="IPR037219">
    <property type="entry name" value="Peptidase_M41-like"/>
</dbReference>